<feature type="binding site" evidence="8">
    <location>
        <position position="225"/>
    </location>
    <ligand>
        <name>Mn(2+)</name>
        <dbReference type="ChEBI" id="CHEBI:29035"/>
    </ligand>
</feature>
<dbReference type="OrthoDB" id="55875at2157"/>
<dbReference type="HAMAP" id="MF_00452">
    <property type="entry name" value="PEPCK_GTP"/>
    <property type="match status" value="1"/>
</dbReference>
<comment type="pathway">
    <text evidence="8">Carbohydrate biosynthesis; gluconeogenesis.</text>
</comment>
<dbReference type="PIRSF" id="PIRSF001348">
    <property type="entry name" value="PEP_carboxykinase_GTP"/>
    <property type="match status" value="1"/>
</dbReference>
<dbReference type="Gene3D" id="2.170.8.10">
    <property type="entry name" value="Phosphoenolpyruvate Carboxykinase, domain 2"/>
    <property type="match status" value="1"/>
</dbReference>
<protein>
    <recommendedName>
        <fullName evidence="8">Phosphoenolpyruvate carboxykinase [GTP]</fullName>
        <shortName evidence="8">PEP carboxykinase</shortName>
        <shortName evidence="8">PEPCK</shortName>
        <ecNumber evidence="8">4.1.1.32</ecNumber>
    </recommendedName>
    <alternativeName>
        <fullName evidence="8">GTP-dependent phosphoenolpyruvate carboxykinase</fullName>
        <shortName evidence="8">GTP-PEPCK</shortName>
    </alternativeName>
</protein>
<feature type="binding site" evidence="8">
    <location>
        <position position="413"/>
    </location>
    <ligand>
        <name>GTP</name>
        <dbReference type="ChEBI" id="CHEBI:37565"/>
    </ligand>
</feature>
<dbReference type="Gene3D" id="3.40.449.10">
    <property type="entry name" value="Phosphoenolpyruvate Carboxykinase, domain 1"/>
    <property type="match status" value="1"/>
</dbReference>
<sequence length="598" mass="67669">MGDIENISKNPENQLKMLLFHRNPELNGRLETFVRMLEPANIVVITDPDFYEKKLVGEMATDHELIELNRKYYSNSYLYRSNPDDVARTEKDTYISSLDEKNAGATNNWMEPEHLKSRIFNLIKGSMKNKTMYIVPFILGPAGSKYSEAGIQITDNPYVVINLIKISLVGKEAINRIENTGKYVVAIHVTGTLDKNNRYIAHFTDEDLIISVNTAYGGNALLTKKGYALRIASVHARDNSRMAEHMMALEVTSPSGRKYGISGAFPSASGKTNLSMIRTPTDMAGWDAQLLSDDIIWMHINNDSLYAINPEYGFFGVAPGTNATTNPNAMKAFNRDTIFTNTALTTDGKPWWYSLDPSVSEVYDWHGNLTTDLKNAAHPNSRFTTPIKNYPYLSSKFYDNEGLKIDAMLFGGRRSDLIPLVRQAKSWAQGVLFGAMIRAETTAATTGKVGILRNDPMAMIPFCGYNIGDYFQHWLDMGKLVQHRPEIFYVNWFRKDSDGNFIWPGFSENFRVIEWIASRLDAKANAIETPVGLIPDIANFASGNLGKNKLEQLFEIDYPGWLKELNEIEPFFKKIGDSFPEELWREFHNMKDGVEKQI</sequence>
<comment type="function">
    <text evidence="8">Catalyzes the conversion of oxaloacetate (OAA) to phosphoenolpyruvate (PEP), the rate-limiting step in the metabolic pathway that produces glucose from lactate and other precursors derived from the citric acid cycle.</text>
</comment>
<dbReference type="EMBL" id="CP015363">
    <property type="protein sequence ID" value="ARD84931.1"/>
    <property type="molecule type" value="Genomic_DNA"/>
</dbReference>
<evidence type="ECO:0000259" key="10">
    <source>
        <dbReference type="Pfam" id="PF17297"/>
    </source>
</evidence>
<dbReference type="UniPathway" id="UPA00138"/>
<dbReference type="EC" id="4.1.1.32" evidence="8"/>
<comment type="cofactor">
    <cofactor evidence="8">
        <name>Mn(2+)</name>
        <dbReference type="ChEBI" id="CHEBI:29035"/>
    </cofactor>
    <text evidence="8">Binds 1 Mn(2+) ion per subunit.</text>
</comment>
<dbReference type="Pfam" id="PF17297">
    <property type="entry name" value="PEPCK_N"/>
    <property type="match status" value="1"/>
</dbReference>
<keyword evidence="2 8" id="KW-0479">Metal-binding</keyword>
<name>A0A1V0N494_9ARCH</name>
<evidence type="ECO:0000256" key="6">
    <source>
        <dbReference type="ARBA" id="ARBA00023211"/>
    </source>
</evidence>
<evidence type="ECO:0000256" key="7">
    <source>
        <dbReference type="ARBA" id="ARBA00023239"/>
    </source>
</evidence>
<gene>
    <name evidence="8" type="primary">pckG</name>
    <name evidence="11" type="ORF">FAD_1050</name>
</gene>
<dbReference type="InterPro" id="IPR035077">
    <property type="entry name" value="PEP_carboxykinase_GTP_C"/>
</dbReference>
<feature type="domain" description="Phosphoenolpyruvate carboxykinase GTP-utilising N-terminal" evidence="10">
    <location>
        <begin position="31"/>
        <end position="237"/>
    </location>
</feature>
<dbReference type="RefSeq" id="WP_009886143.1">
    <property type="nucleotide sequence ID" value="NZ_CP015363.1"/>
</dbReference>
<feature type="active site" evidence="8">
    <location>
        <position position="269"/>
    </location>
</feature>
<keyword evidence="3 8" id="KW-0547">Nucleotide-binding</keyword>
<dbReference type="Gene3D" id="3.90.228.20">
    <property type="match status" value="1"/>
</dbReference>
<keyword evidence="4 8" id="KW-0210">Decarboxylase</keyword>
<dbReference type="STRING" id="74969.FAD_1050"/>
<feature type="binding site" evidence="8">
    <location>
        <position position="267"/>
    </location>
    <ligand>
        <name>substrate</name>
    </ligand>
</feature>
<feature type="binding site" evidence="8">
    <location>
        <position position="245"/>
    </location>
    <ligand>
        <name>Mn(2+)</name>
        <dbReference type="ChEBI" id="CHEBI:29035"/>
    </ligand>
</feature>
<dbReference type="AlphaFoldDB" id="A0A1V0N494"/>
<dbReference type="GO" id="GO:0005829">
    <property type="term" value="C:cytosol"/>
    <property type="evidence" value="ECO:0007669"/>
    <property type="project" value="TreeGrafter"/>
</dbReference>
<feature type="binding site" evidence="8">
    <location>
        <position position="294"/>
    </location>
    <ligand>
        <name>Mn(2+)</name>
        <dbReference type="ChEBI" id="CHEBI:29035"/>
    </ligand>
</feature>
<dbReference type="Pfam" id="PF00821">
    <property type="entry name" value="PEPCK_GTP"/>
    <property type="match status" value="1"/>
</dbReference>
<dbReference type="GO" id="GO:0006094">
    <property type="term" value="P:gluconeogenesis"/>
    <property type="evidence" value="ECO:0007669"/>
    <property type="project" value="UniProtKB-UniRule"/>
</dbReference>
<dbReference type="CDD" id="cd00819">
    <property type="entry name" value="PEPCK_GTP"/>
    <property type="match status" value="1"/>
</dbReference>
<dbReference type="PANTHER" id="PTHR11561">
    <property type="entry name" value="PHOSPHOENOLPYRUVATE CARBOXYKINASE"/>
    <property type="match status" value="1"/>
</dbReference>
<evidence type="ECO:0000256" key="8">
    <source>
        <dbReference type="HAMAP-Rule" id="MF_00452"/>
    </source>
</evidence>
<keyword evidence="6 8" id="KW-0464">Manganese</keyword>
<reference evidence="11 12" key="1">
    <citation type="submission" date="2011-10" db="EMBL/GenBank/DDBJ databases">
        <title>Metabolic and evolutionary patterns in the extreme acidophile Ferroplasma acidiphilum.</title>
        <authorList>
            <person name="Golyshina O.V."/>
            <person name="Kozyavkin S.A."/>
            <person name="Tatusov R.L."/>
            <person name="Slesarev A.I."/>
            <person name="Golyshin P.N."/>
        </authorList>
    </citation>
    <scope>NUCLEOTIDE SEQUENCE [LARGE SCALE GENOMIC DNA]</scope>
    <source>
        <strain evidence="12">Y</strain>
    </source>
</reference>
<comment type="similarity">
    <text evidence="1 8">Belongs to the phosphoenolpyruvate carboxykinase [GTP] family.</text>
</comment>
<keyword evidence="11" id="KW-0670">Pyruvate</keyword>
<dbReference type="InterPro" id="IPR035078">
    <property type="entry name" value="PEP_carboxykinase_GTP_N"/>
</dbReference>
<dbReference type="GO" id="GO:0046327">
    <property type="term" value="P:glycerol biosynthetic process from pyruvate"/>
    <property type="evidence" value="ECO:0007669"/>
    <property type="project" value="TreeGrafter"/>
</dbReference>
<dbReference type="GO" id="GO:0019543">
    <property type="term" value="P:propionate catabolic process"/>
    <property type="evidence" value="ECO:0007669"/>
    <property type="project" value="TreeGrafter"/>
</dbReference>
<feature type="binding site" evidence="8">
    <location>
        <begin position="380"/>
        <end position="382"/>
    </location>
    <ligand>
        <name>substrate</name>
    </ligand>
</feature>
<dbReference type="InterPro" id="IPR008209">
    <property type="entry name" value="PEP_carboxykinase_GTP"/>
</dbReference>
<evidence type="ECO:0000256" key="3">
    <source>
        <dbReference type="ARBA" id="ARBA00022741"/>
    </source>
</evidence>
<dbReference type="GO" id="GO:0004613">
    <property type="term" value="F:phosphoenolpyruvate carboxykinase (GTP) activity"/>
    <property type="evidence" value="ECO:0007669"/>
    <property type="project" value="UniProtKB-UniRule"/>
</dbReference>
<keyword evidence="8" id="KW-0312">Gluconeogenesis</keyword>
<feature type="domain" description="Phosphoenolpyruvate carboxykinase C-terminal P-loop" evidence="9">
    <location>
        <begin position="242"/>
        <end position="591"/>
    </location>
</feature>
<dbReference type="InterPro" id="IPR013035">
    <property type="entry name" value="PEP_carboxykinase_C"/>
</dbReference>
<dbReference type="PANTHER" id="PTHR11561:SF0">
    <property type="entry name" value="PHOSPHOENOLPYRUVATE CARBOXYKINASE [GTP]-RELATED"/>
    <property type="match status" value="1"/>
</dbReference>
<dbReference type="GO" id="GO:0005525">
    <property type="term" value="F:GTP binding"/>
    <property type="evidence" value="ECO:0007669"/>
    <property type="project" value="UniProtKB-UniRule"/>
</dbReference>
<dbReference type="NCBIfam" id="NF003253">
    <property type="entry name" value="PRK04210.1"/>
    <property type="match status" value="1"/>
</dbReference>
<dbReference type="SUPFAM" id="SSF53795">
    <property type="entry name" value="PEP carboxykinase-like"/>
    <property type="match status" value="1"/>
</dbReference>
<keyword evidence="12" id="KW-1185">Reference proteome</keyword>
<evidence type="ECO:0000256" key="4">
    <source>
        <dbReference type="ARBA" id="ARBA00022793"/>
    </source>
</evidence>
<keyword evidence="11" id="KW-0418">Kinase</keyword>
<keyword evidence="7 8" id="KW-0456">Lyase</keyword>
<organism evidence="11 12">
    <name type="scientific">Ferroplasma acidiphilum</name>
    <dbReference type="NCBI Taxonomy" id="74969"/>
    <lineage>
        <taxon>Archaea</taxon>
        <taxon>Methanobacteriati</taxon>
        <taxon>Thermoplasmatota</taxon>
        <taxon>Thermoplasmata</taxon>
        <taxon>Thermoplasmatales</taxon>
        <taxon>Ferroplasmaceae</taxon>
        <taxon>Ferroplasma</taxon>
    </lineage>
</organism>
<dbReference type="GO" id="GO:0042594">
    <property type="term" value="P:response to starvation"/>
    <property type="evidence" value="ECO:0007669"/>
    <property type="project" value="TreeGrafter"/>
</dbReference>
<keyword evidence="8" id="KW-0963">Cytoplasm</keyword>
<comment type="catalytic activity">
    <reaction evidence="8">
        <text>oxaloacetate + GTP = phosphoenolpyruvate + GDP + CO2</text>
        <dbReference type="Rhea" id="RHEA:10388"/>
        <dbReference type="ChEBI" id="CHEBI:16452"/>
        <dbReference type="ChEBI" id="CHEBI:16526"/>
        <dbReference type="ChEBI" id="CHEBI:37565"/>
        <dbReference type="ChEBI" id="CHEBI:58189"/>
        <dbReference type="ChEBI" id="CHEBI:58702"/>
        <dbReference type="EC" id="4.1.1.32"/>
    </reaction>
</comment>
<proteinExistence type="inferred from homology"/>
<evidence type="ECO:0000256" key="2">
    <source>
        <dbReference type="ARBA" id="ARBA00022723"/>
    </source>
</evidence>
<dbReference type="GO" id="GO:0016301">
    <property type="term" value="F:kinase activity"/>
    <property type="evidence" value="ECO:0007669"/>
    <property type="project" value="UniProtKB-KW"/>
</dbReference>
<dbReference type="SUPFAM" id="SSF68923">
    <property type="entry name" value="PEP carboxykinase N-terminal domain"/>
    <property type="match status" value="1"/>
</dbReference>
<evidence type="ECO:0000256" key="1">
    <source>
        <dbReference type="ARBA" id="ARBA00005796"/>
    </source>
</evidence>
<evidence type="ECO:0000313" key="11">
    <source>
        <dbReference type="EMBL" id="ARD84931.1"/>
    </source>
</evidence>
<dbReference type="InterPro" id="IPR008210">
    <property type="entry name" value="PEP_carboxykinase_N"/>
</dbReference>
<keyword evidence="11" id="KW-0808">Transferase</keyword>
<evidence type="ECO:0000256" key="5">
    <source>
        <dbReference type="ARBA" id="ARBA00023134"/>
    </source>
</evidence>
<dbReference type="GO" id="GO:0071333">
    <property type="term" value="P:cellular response to glucose stimulus"/>
    <property type="evidence" value="ECO:0007669"/>
    <property type="project" value="TreeGrafter"/>
</dbReference>
<feature type="binding site" evidence="8">
    <location>
        <begin position="506"/>
        <end position="509"/>
    </location>
    <ligand>
        <name>GTP</name>
        <dbReference type="ChEBI" id="CHEBI:37565"/>
    </ligand>
</feature>
<comment type="subcellular location">
    <subcellularLocation>
        <location evidence="8">Cytoplasm</location>
    </subcellularLocation>
</comment>
<feature type="binding site" evidence="8">
    <location>
        <position position="88"/>
    </location>
    <ligand>
        <name>substrate</name>
    </ligand>
</feature>
<dbReference type="GO" id="GO:0030145">
    <property type="term" value="F:manganese ion binding"/>
    <property type="evidence" value="ECO:0007669"/>
    <property type="project" value="UniProtKB-UniRule"/>
</dbReference>
<evidence type="ECO:0000259" key="9">
    <source>
        <dbReference type="Pfam" id="PF00821"/>
    </source>
</evidence>
<dbReference type="GO" id="GO:0033993">
    <property type="term" value="P:response to lipid"/>
    <property type="evidence" value="ECO:0007669"/>
    <property type="project" value="TreeGrafter"/>
</dbReference>
<evidence type="ECO:0000313" key="12">
    <source>
        <dbReference type="Proteomes" id="UP000192050"/>
    </source>
</evidence>
<accession>A0A1V0N494</accession>
<keyword evidence="5 8" id="KW-0342">GTP-binding</keyword>
<dbReference type="KEGG" id="fai:FAD_1050"/>
<dbReference type="GeneID" id="16024270"/>
<dbReference type="GO" id="GO:0006107">
    <property type="term" value="P:oxaloacetate metabolic process"/>
    <property type="evidence" value="ECO:0007669"/>
    <property type="project" value="TreeGrafter"/>
</dbReference>
<dbReference type="Proteomes" id="UP000192050">
    <property type="component" value="Chromosome"/>
</dbReference>
<feature type="binding site" evidence="8">
    <location>
        <begin position="216"/>
        <end position="218"/>
    </location>
    <ligand>
        <name>substrate</name>
    </ligand>
</feature>
<feature type="binding site" evidence="8">
    <location>
        <begin position="268"/>
        <end position="273"/>
    </location>
    <ligand>
        <name>GTP</name>
        <dbReference type="ChEBI" id="CHEBI:37565"/>
    </ligand>
</feature>
<feature type="binding site" evidence="8">
    <location>
        <position position="382"/>
    </location>
    <ligand>
        <name>GTP</name>
        <dbReference type="ChEBI" id="CHEBI:37565"/>
    </ligand>
</feature>